<dbReference type="Gene3D" id="3.60.15.10">
    <property type="entry name" value="Ribonuclease Z/Hydroxyacylglutathione hydrolase-like"/>
    <property type="match status" value="1"/>
</dbReference>
<dbReference type="InterPro" id="IPR036866">
    <property type="entry name" value="RibonucZ/Hydroxyglut_hydro"/>
</dbReference>
<protein>
    <submittedName>
        <fullName evidence="3">Carbon-phosphorus lyase</fullName>
    </submittedName>
    <submittedName>
        <fullName evidence="2">Metal-dependent hydrolase of the beta-lactamase superfamily I</fullName>
    </submittedName>
</protein>
<dbReference type="KEGG" id="fpp:FPB0191_00445"/>
<dbReference type="STRING" id="1267021.FPB0191_00445"/>
<evidence type="ECO:0000313" key="4">
    <source>
        <dbReference type="Proteomes" id="UP000030901"/>
    </source>
</evidence>
<dbReference type="RefSeq" id="WP_039103675.1">
    <property type="nucleotide sequence ID" value="NZ_CALYQC010000004.1"/>
</dbReference>
<keyword evidence="3" id="KW-0456">Lyase</keyword>
<dbReference type="AlphaFoldDB" id="A0A0A7S080"/>
<gene>
    <name evidence="3" type="ORF">DKK76_02120</name>
    <name evidence="2" type="ORF">FPB0191_00445</name>
</gene>
<evidence type="ECO:0000313" key="5">
    <source>
        <dbReference type="Proteomes" id="UP000247838"/>
    </source>
</evidence>
<dbReference type="SUPFAM" id="SSF56281">
    <property type="entry name" value="Metallo-hydrolase/oxidoreductase"/>
    <property type="match status" value="1"/>
</dbReference>
<dbReference type="InterPro" id="IPR001279">
    <property type="entry name" value="Metallo-B-lactamas"/>
</dbReference>
<dbReference type="PANTHER" id="PTHR42663:SF6">
    <property type="entry name" value="HYDROLASE C777.06C-RELATED"/>
    <property type="match status" value="1"/>
</dbReference>
<keyword evidence="4" id="KW-1185">Reference proteome</keyword>
<evidence type="ECO:0000313" key="3">
    <source>
        <dbReference type="EMBL" id="PXY96606.1"/>
    </source>
</evidence>
<dbReference type="GO" id="GO:0016787">
    <property type="term" value="F:hydrolase activity"/>
    <property type="evidence" value="ECO:0007669"/>
    <property type="project" value="UniProtKB-KW"/>
</dbReference>
<dbReference type="Proteomes" id="UP000030901">
    <property type="component" value="Chromosome"/>
</dbReference>
<evidence type="ECO:0000259" key="1">
    <source>
        <dbReference type="Pfam" id="PF12706"/>
    </source>
</evidence>
<organism evidence="2 4">
    <name type="scientific">Frischella perrara</name>
    <dbReference type="NCBI Taxonomy" id="1267021"/>
    <lineage>
        <taxon>Bacteria</taxon>
        <taxon>Pseudomonadati</taxon>
        <taxon>Pseudomonadota</taxon>
        <taxon>Gammaproteobacteria</taxon>
        <taxon>Orbales</taxon>
        <taxon>Orbaceae</taxon>
        <taxon>Frischella</taxon>
    </lineage>
</organism>
<dbReference type="HOGENOM" id="CLU_044538_4_0_6"/>
<sequence>MRVQFLGTAASEGIPNPFCKCDICEKVRIQKGKDIRTRSSVIIDDLMQIDIAPEFSYQIMRENIDMTKIKDILFTHTHPDHFNVGDLYSRMINFGFNITHPLHIYGNDRAINGCLNVLQDYSSERFVFNVAIPFQTITTSSGYEVTPLLANHAKWEFCYIYLIEKSGKTMLYGHDSGYFPELTWQWLKNSGKKIDLAIFECTYGYRDNEKTNNHMSIETVLSAQKRMIKDDIFHENTALLTSHHSHSCGFMHDDLVEIFKPYKIEVAFDGLTKVI</sequence>
<dbReference type="Pfam" id="PF12706">
    <property type="entry name" value="Lactamase_B_2"/>
    <property type="match status" value="1"/>
</dbReference>
<name>A0A0A7S080_FRIPE</name>
<proteinExistence type="predicted"/>
<dbReference type="EMBL" id="QGLM01000005">
    <property type="protein sequence ID" value="PXY96606.1"/>
    <property type="molecule type" value="Genomic_DNA"/>
</dbReference>
<dbReference type="OrthoDB" id="9803916at2"/>
<accession>A0A0A7S080</accession>
<dbReference type="Proteomes" id="UP000247838">
    <property type="component" value="Unassembled WGS sequence"/>
</dbReference>
<dbReference type="PANTHER" id="PTHR42663">
    <property type="entry name" value="HYDROLASE C777.06C-RELATED-RELATED"/>
    <property type="match status" value="1"/>
</dbReference>
<dbReference type="GO" id="GO:0016829">
    <property type="term" value="F:lyase activity"/>
    <property type="evidence" value="ECO:0007669"/>
    <property type="project" value="UniProtKB-KW"/>
</dbReference>
<evidence type="ECO:0000313" key="2">
    <source>
        <dbReference type="EMBL" id="AJA44277.1"/>
    </source>
</evidence>
<feature type="domain" description="Metallo-beta-lactamase" evidence="1">
    <location>
        <begin position="63"/>
        <end position="227"/>
    </location>
</feature>
<dbReference type="EMBL" id="CP009056">
    <property type="protein sequence ID" value="AJA44277.1"/>
    <property type="molecule type" value="Genomic_DNA"/>
</dbReference>
<keyword evidence="2" id="KW-0378">Hydrolase</keyword>
<reference evidence="2 4" key="1">
    <citation type="journal article" date="2014" name="Appl. Environ. Microbiol.">
        <title>Gut symbionts from distinct hosts exhibit genotoxic activity via divergent colibactin biosynthetic pathways.</title>
        <authorList>
            <person name="Engel P."/>
            <person name="Vizcaino M.I."/>
            <person name="Crawford J.M."/>
        </authorList>
    </citation>
    <scope>NUCLEOTIDE SEQUENCE [LARGE SCALE GENOMIC DNA]</scope>
    <source>
        <strain evidence="2 4">PEB0191</strain>
    </source>
</reference>
<reference evidence="3 5" key="2">
    <citation type="submission" date="2018-05" db="EMBL/GenBank/DDBJ databases">
        <title>Reference genomes for bee gut microbiota database.</title>
        <authorList>
            <person name="Ellegaard K.M."/>
        </authorList>
    </citation>
    <scope>NUCLEOTIDE SEQUENCE [LARGE SCALE GENOMIC DNA]</scope>
    <source>
        <strain evidence="3 5">ESL0167</strain>
    </source>
</reference>